<feature type="transmembrane region" description="Helical" evidence="2">
    <location>
        <begin position="37"/>
        <end position="55"/>
    </location>
</feature>
<keyword evidence="2" id="KW-0472">Membrane</keyword>
<dbReference type="RefSeq" id="WP_154571974.1">
    <property type="nucleotide sequence ID" value="NZ_DBEZJY010000057.1"/>
</dbReference>
<gene>
    <name evidence="3" type="ORF">FYJ66_02690</name>
</gene>
<feature type="region of interest" description="Disordered" evidence="1">
    <location>
        <begin position="66"/>
        <end position="93"/>
    </location>
</feature>
<feature type="compositionally biased region" description="Low complexity" evidence="1">
    <location>
        <begin position="66"/>
        <end position="84"/>
    </location>
</feature>
<proteinExistence type="predicted"/>
<accession>A0A6A8M8E0</accession>
<evidence type="ECO:0000256" key="2">
    <source>
        <dbReference type="SAM" id="Phobius"/>
    </source>
</evidence>
<dbReference type="EMBL" id="VUNB01000002">
    <property type="protein sequence ID" value="MST68499.1"/>
    <property type="molecule type" value="Genomic_DNA"/>
</dbReference>
<organism evidence="3">
    <name type="scientific">Baileyella intestinalis</name>
    <dbReference type="NCBI Taxonomy" id="2606709"/>
    <lineage>
        <taxon>Bacteria</taxon>
        <taxon>Bacillati</taxon>
        <taxon>Bacillota</taxon>
        <taxon>Clostridia</taxon>
        <taxon>Peptostreptococcales</taxon>
        <taxon>Anaerovoracaceae</taxon>
        <taxon>Baileyella</taxon>
    </lineage>
</organism>
<dbReference type="AlphaFoldDB" id="A0A6A8M8E0"/>
<sequence length="93" mass="10401">MSRRERNGRSDRRRNSLDKKRRKPSPLKDRIHDVNDILLAVVIILVAALIVAWRLKVILEYPSTLAENSKSTATSESTAALPESPEAPVEVLA</sequence>
<keyword evidence="2" id="KW-1133">Transmembrane helix</keyword>
<feature type="compositionally biased region" description="Basic and acidic residues" evidence="1">
    <location>
        <begin position="1"/>
        <end position="18"/>
    </location>
</feature>
<evidence type="ECO:0000313" key="3">
    <source>
        <dbReference type="EMBL" id="MST68499.1"/>
    </source>
</evidence>
<feature type="region of interest" description="Disordered" evidence="1">
    <location>
        <begin position="1"/>
        <end position="27"/>
    </location>
</feature>
<name>A0A6A8M8E0_9FIRM</name>
<keyword evidence="2" id="KW-0812">Transmembrane</keyword>
<protein>
    <submittedName>
        <fullName evidence="3">Uncharacterized protein</fullName>
    </submittedName>
</protein>
<comment type="caution">
    <text evidence="3">The sequence shown here is derived from an EMBL/GenBank/DDBJ whole genome shotgun (WGS) entry which is preliminary data.</text>
</comment>
<reference evidence="3" key="1">
    <citation type="submission" date="2019-09" db="EMBL/GenBank/DDBJ databases">
        <title>In-depth cultivation of the pig gut microbiome towards novel bacterial diversity and tailored functional studies.</title>
        <authorList>
            <person name="Wylensek D."/>
            <person name="Hitch T.C.A."/>
            <person name="Clavel T."/>
        </authorList>
    </citation>
    <scope>NUCLEOTIDE SEQUENCE</scope>
    <source>
        <strain evidence="3">RF-744-FAT-WT-3</strain>
    </source>
</reference>
<evidence type="ECO:0000256" key="1">
    <source>
        <dbReference type="SAM" id="MobiDB-lite"/>
    </source>
</evidence>